<feature type="region of interest" description="Disordered" evidence="1">
    <location>
        <begin position="247"/>
        <end position="271"/>
    </location>
</feature>
<reference evidence="2 3" key="1">
    <citation type="submission" date="2024-06" db="EMBL/GenBank/DDBJ databases">
        <title>The Natural Products Discovery Center: Release of the First 8490 Sequenced Strains for Exploring Actinobacteria Biosynthetic Diversity.</title>
        <authorList>
            <person name="Kalkreuter E."/>
            <person name="Kautsar S.A."/>
            <person name="Yang D."/>
            <person name="Bader C.D."/>
            <person name="Teijaro C.N."/>
            <person name="Fluegel L."/>
            <person name="Davis C.M."/>
            <person name="Simpson J.R."/>
            <person name="Lauterbach L."/>
            <person name="Steele A.D."/>
            <person name="Gui C."/>
            <person name="Meng S."/>
            <person name="Li G."/>
            <person name="Viehrig K."/>
            <person name="Ye F."/>
            <person name="Su P."/>
            <person name="Kiefer A.F."/>
            <person name="Nichols A."/>
            <person name="Cepeda A.J."/>
            <person name="Yan W."/>
            <person name="Fan B."/>
            <person name="Jiang Y."/>
            <person name="Adhikari A."/>
            <person name="Zheng C.-J."/>
            <person name="Schuster L."/>
            <person name="Cowan T.M."/>
            <person name="Smanski M.J."/>
            <person name="Chevrette M.G."/>
            <person name="De Carvalho L.P.S."/>
            <person name="Shen B."/>
        </authorList>
    </citation>
    <scope>NUCLEOTIDE SEQUENCE [LARGE SCALE GENOMIC DNA]</scope>
    <source>
        <strain evidence="2 3">NPDC048946</strain>
    </source>
</reference>
<organism evidence="2 3">
    <name type="scientific">Streptodolium elevatio</name>
    <dbReference type="NCBI Taxonomy" id="3157996"/>
    <lineage>
        <taxon>Bacteria</taxon>
        <taxon>Bacillati</taxon>
        <taxon>Actinomycetota</taxon>
        <taxon>Actinomycetes</taxon>
        <taxon>Kitasatosporales</taxon>
        <taxon>Streptomycetaceae</taxon>
        <taxon>Streptodolium</taxon>
    </lineage>
</organism>
<keyword evidence="3" id="KW-1185">Reference proteome</keyword>
<accession>A0ABV3DTF7</accession>
<comment type="caution">
    <text evidence="2">The sequence shown here is derived from an EMBL/GenBank/DDBJ whole genome shotgun (WGS) entry which is preliminary data.</text>
</comment>
<dbReference type="EMBL" id="JBEZFP010000150">
    <property type="protein sequence ID" value="MEU8139035.1"/>
    <property type="molecule type" value="Genomic_DNA"/>
</dbReference>
<name>A0ABV3DTF7_9ACTN</name>
<dbReference type="RefSeq" id="WP_358362873.1">
    <property type="nucleotide sequence ID" value="NZ_JBEZFP010000150.1"/>
</dbReference>
<feature type="compositionally biased region" description="Low complexity" evidence="1">
    <location>
        <begin position="254"/>
        <end position="271"/>
    </location>
</feature>
<sequence length="271" mass="30151">MSTTTIEWTRGDDGSPGATWNPVTGCDRITAGCDHCYALTLAKRLKAMGSAKYQNDGDPRTSGPGFGVTLHREALGVPYQWRKPRRVFVNSMSDLFHARVPEAFIRQVFAVMADTPRHTYQLLTKRSRRLRRLADRLEWPANVWAGVSVESAQQLHRVDDLRQVRGAAVRFLSLEPLLGPLPDLDLDGIGWVIVGGESGPRHRPVDLDWVRQIRDTCESTHVPFFFKQIGGRNPQAAGRLLDGRTWGEMPTTVPASPTLHPTTTPTPEGNP</sequence>
<protein>
    <submittedName>
        <fullName evidence="2">DUF5131 family protein</fullName>
    </submittedName>
</protein>
<evidence type="ECO:0000256" key="1">
    <source>
        <dbReference type="SAM" id="MobiDB-lite"/>
    </source>
</evidence>
<dbReference type="Pfam" id="PF07505">
    <property type="entry name" value="DUF5131"/>
    <property type="match status" value="1"/>
</dbReference>
<evidence type="ECO:0000313" key="2">
    <source>
        <dbReference type="EMBL" id="MEU8139035.1"/>
    </source>
</evidence>
<dbReference type="InterPro" id="IPR011101">
    <property type="entry name" value="DUF5131"/>
</dbReference>
<gene>
    <name evidence="2" type="ORF">AB0C36_36740</name>
</gene>
<evidence type="ECO:0000313" key="3">
    <source>
        <dbReference type="Proteomes" id="UP001551482"/>
    </source>
</evidence>
<dbReference type="Proteomes" id="UP001551482">
    <property type="component" value="Unassembled WGS sequence"/>
</dbReference>
<proteinExistence type="predicted"/>